<dbReference type="SUPFAM" id="SSF53850">
    <property type="entry name" value="Periplasmic binding protein-like II"/>
    <property type="match status" value="1"/>
</dbReference>
<proteinExistence type="predicted"/>
<protein>
    <submittedName>
        <fullName evidence="1">ABC transporter, phosphonate, substrate-binding protein</fullName>
    </submittedName>
</protein>
<organism evidence="1 2">
    <name type="scientific">Cribrihabitans marinus</name>
    <dbReference type="NCBI Taxonomy" id="1227549"/>
    <lineage>
        <taxon>Bacteria</taxon>
        <taxon>Pseudomonadati</taxon>
        <taxon>Pseudomonadota</taxon>
        <taxon>Alphaproteobacteria</taxon>
        <taxon>Rhodobacterales</taxon>
        <taxon>Paracoccaceae</taxon>
        <taxon>Cribrihabitans</taxon>
    </lineage>
</organism>
<dbReference type="STRING" id="1227549.SAMN05444007_102283"/>
<name>A0A1H6THS3_9RHOB</name>
<sequence>MYDLPALSPAIDRYWAAIRHHLGEGPARLTRDADPWEVWTHPDLLLAQTCGFPYRARLHGKVALVGTPDPALPGCPPGHYCSVLVARADDYRSLQALLTGTFAFNEALSQSGWAAPMMHFASAGLRPAALVQTGAHAESARAVAEGRADLAGLDALTWELLQETGDTAARQLREVERTVPTPTLPYITAAHREPAPIAAAIRAAISDLSGADRAQLHLTGLVDLPAERYLAVPTPPSPSETLGQP</sequence>
<evidence type="ECO:0000313" key="2">
    <source>
        <dbReference type="Proteomes" id="UP000199379"/>
    </source>
</evidence>
<dbReference type="Gene3D" id="3.40.190.10">
    <property type="entry name" value="Periplasmic binding protein-like II"/>
    <property type="match status" value="1"/>
</dbReference>
<keyword evidence="2" id="KW-1185">Reference proteome</keyword>
<dbReference type="Pfam" id="PF12974">
    <property type="entry name" value="Phosphonate-bd"/>
    <property type="match status" value="1"/>
</dbReference>
<dbReference type="Proteomes" id="UP000199379">
    <property type="component" value="Unassembled WGS sequence"/>
</dbReference>
<dbReference type="AlphaFoldDB" id="A0A1H6THS3"/>
<dbReference type="PANTHER" id="PTHR35841:SF1">
    <property type="entry name" value="PHOSPHONATES-BINDING PERIPLASMIC PROTEIN"/>
    <property type="match status" value="1"/>
</dbReference>
<evidence type="ECO:0000313" key="1">
    <source>
        <dbReference type="EMBL" id="SEI75820.1"/>
    </source>
</evidence>
<gene>
    <name evidence="1" type="ORF">SAMN05444007_102283</name>
</gene>
<reference evidence="1 2" key="1">
    <citation type="submission" date="2016-10" db="EMBL/GenBank/DDBJ databases">
        <authorList>
            <person name="de Groot N.N."/>
        </authorList>
    </citation>
    <scope>NUCLEOTIDE SEQUENCE [LARGE SCALE GENOMIC DNA]</scope>
    <source>
        <strain evidence="1 2">DSM 29340</strain>
    </source>
</reference>
<accession>A0A1H6THS3</accession>
<dbReference type="EMBL" id="FNYD01000002">
    <property type="protein sequence ID" value="SEI75820.1"/>
    <property type="molecule type" value="Genomic_DNA"/>
</dbReference>
<dbReference type="PANTHER" id="PTHR35841">
    <property type="entry name" value="PHOSPHONATES-BINDING PERIPLASMIC PROTEIN"/>
    <property type="match status" value="1"/>
</dbReference>